<dbReference type="Proteomes" id="UP000176902">
    <property type="component" value="Unassembled WGS sequence"/>
</dbReference>
<dbReference type="EMBL" id="MFCV01000043">
    <property type="protein sequence ID" value="OGE31166.1"/>
    <property type="molecule type" value="Genomic_DNA"/>
</dbReference>
<dbReference type="InterPro" id="IPR029060">
    <property type="entry name" value="PIN-like_dom_sf"/>
</dbReference>
<reference evidence="2 3" key="1">
    <citation type="journal article" date="2016" name="Nat. Commun.">
        <title>Thousands of microbial genomes shed light on interconnected biogeochemical processes in an aquifer system.</title>
        <authorList>
            <person name="Anantharaman K."/>
            <person name="Brown C.T."/>
            <person name="Hug L.A."/>
            <person name="Sharon I."/>
            <person name="Castelle C.J."/>
            <person name="Probst A.J."/>
            <person name="Thomas B.C."/>
            <person name="Singh A."/>
            <person name="Wilkins M.J."/>
            <person name="Karaoz U."/>
            <person name="Brodie E.L."/>
            <person name="Williams K.H."/>
            <person name="Hubbard S.S."/>
            <person name="Banfield J.F."/>
        </authorList>
    </citation>
    <scope>NUCLEOTIDE SEQUENCE [LARGE SCALE GENOMIC DNA]</scope>
</reference>
<gene>
    <name evidence="2" type="ORF">A3C59_04130</name>
</gene>
<evidence type="ECO:0000259" key="1">
    <source>
        <dbReference type="Pfam" id="PF01850"/>
    </source>
</evidence>
<feature type="domain" description="PIN" evidence="1">
    <location>
        <begin position="5"/>
        <end position="122"/>
    </location>
</feature>
<organism evidence="2 3">
    <name type="scientific">Candidatus Daviesbacteria bacterium RIFCSPHIGHO2_02_FULL_36_13</name>
    <dbReference type="NCBI Taxonomy" id="1797768"/>
    <lineage>
        <taxon>Bacteria</taxon>
        <taxon>Candidatus Daviesiibacteriota</taxon>
    </lineage>
</organism>
<dbReference type="InterPro" id="IPR002716">
    <property type="entry name" value="PIN_dom"/>
</dbReference>
<dbReference type="STRING" id="1797768.A3C59_04130"/>
<dbReference type="SUPFAM" id="SSF88723">
    <property type="entry name" value="PIN domain-like"/>
    <property type="match status" value="1"/>
</dbReference>
<evidence type="ECO:0000313" key="2">
    <source>
        <dbReference type="EMBL" id="OGE31166.1"/>
    </source>
</evidence>
<protein>
    <recommendedName>
        <fullName evidence="1">PIN domain-containing protein</fullName>
    </recommendedName>
</protein>
<comment type="caution">
    <text evidence="2">The sequence shown here is derived from an EMBL/GenBank/DDBJ whole genome shotgun (WGS) entry which is preliminary data.</text>
</comment>
<sequence length="130" mass="14777">MSKNLLDTNLIIRFLVNDDPEKVNKVEKLLVNKSNTNILLDTIVAEIIWVLSSYYSLKKSEVIEKIRALIHLDTIDCNAVLINKTLSIWEENNISYIDSYLVAVAKLGNITLFSYDNKLKSISGFTSKEP</sequence>
<evidence type="ECO:0000313" key="3">
    <source>
        <dbReference type="Proteomes" id="UP000176902"/>
    </source>
</evidence>
<dbReference type="Gene3D" id="3.40.50.1010">
    <property type="entry name" value="5'-nuclease"/>
    <property type="match status" value="1"/>
</dbReference>
<proteinExistence type="predicted"/>
<name>A0A1F5JRJ0_9BACT</name>
<dbReference type="Pfam" id="PF01850">
    <property type="entry name" value="PIN"/>
    <property type="match status" value="1"/>
</dbReference>
<accession>A0A1F5JRJ0</accession>
<dbReference type="AlphaFoldDB" id="A0A1F5JRJ0"/>